<evidence type="ECO:0000256" key="2">
    <source>
        <dbReference type="ARBA" id="ARBA00022837"/>
    </source>
</evidence>
<evidence type="ECO:0000256" key="1">
    <source>
        <dbReference type="ARBA" id="ARBA00022729"/>
    </source>
</evidence>
<dbReference type="Gene3D" id="2.150.10.10">
    <property type="entry name" value="Serralysin-like metalloprotease, C-terminal"/>
    <property type="match status" value="1"/>
</dbReference>
<accession>A0A2K8UGU6</accession>
<feature type="region of interest" description="Disordered" evidence="3">
    <location>
        <begin position="1"/>
        <end position="119"/>
    </location>
</feature>
<protein>
    <submittedName>
        <fullName evidence="4">Uncharacterized protein</fullName>
    </submittedName>
</protein>
<dbReference type="PANTHER" id="PTHR10199">
    <property type="entry name" value="THROMBOSPONDIN"/>
    <property type="match status" value="1"/>
</dbReference>
<dbReference type="Gene3D" id="4.10.1080.10">
    <property type="entry name" value="TSP type-3 repeat"/>
    <property type="match status" value="1"/>
</dbReference>
<dbReference type="Pfam" id="PF02412">
    <property type="entry name" value="TSP_3"/>
    <property type="match status" value="3"/>
</dbReference>
<sequence>MIANVDQANHDTDALGDACDPDDDNDGVADAQDAFPLDPAESLDTDHDGIGNNADLDDDGDGTPDSADAFPLDANEQIDSDHDGIGDNADPDDDGDDVADGTDNCPLIANPNQSDADADTVGDACERRLYVNVAVVGGTGDGSDWANAYASLADALETADAGDDLWVAKGVYYPDQRGGTDTDDPADSFVIPSGVRVWGGFAGDETALVGRNWYLNRTVLSGDLRQDDANADGNRVAEAAAQIRGGNSAHVLRTQAADGYTALDGFVITAGDAAGEHGGGWLDTGGGAPVLGHLLFLGNRADLGGALWSDGAPRITDSAFAGSAARQGGALYLTGAGATAVHLSFGANNASDTGGALVVDGGTAEFANAVLWGDGPNEVAVLAGNATFRYSLVKGSGGAAWNGSAGGDGGNNRDADPLYLDAAKGDLRLGSAASAAVNAGSNAAAQGAGSTTDLGAAPRTQQGTVDMGAYEQTLASAATVPGTNGADTIVTQRSNTSVLAGAGDDVILSAPGRQVITLGAGRDVVVWLYYPDSDVINDFELGVDRLDLRGVLAVVGYPGANPLADGRLLCDTVTGGAYLKLDRDGPGGGAATVYALVKGPGVRSATLCERANFNF</sequence>
<dbReference type="Proteomes" id="UP000232638">
    <property type="component" value="Chromosome"/>
</dbReference>
<organism evidence="4 5">
    <name type="scientific">Candidatus Thiodictyon syntrophicum</name>
    <dbReference type="NCBI Taxonomy" id="1166950"/>
    <lineage>
        <taxon>Bacteria</taxon>
        <taxon>Pseudomonadati</taxon>
        <taxon>Pseudomonadota</taxon>
        <taxon>Gammaproteobacteria</taxon>
        <taxon>Chromatiales</taxon>
        <taxon>Chromatiaceae</taxon>
        <taxon>Thiodictyon</taxon>
    </lineage>
</organism>
<dbReference type="SUPFAM" id="SSF103647">
    <property type="entry name" value="TSP type-3 repeat"/>
    <property type="match status" value="2"/>
</dbReference>
<dbReference type="AlphaFoldDB" id="A0A2K8UGU6"/>
<dbReference type="NCBIfam" id="NF041518">
    <property type="entry name" value="choice_anch_Q"/>
    <property type="match status" value="1"/>
</dbReference>
<dbReference type="KEGG" id="tsy:THSYN_13895"/>
<dbReference type="InterPro" id="IPR059226">
    <property type="entry name" value="Choice_anch_Q_dom"/>
</dbReference>
<dbReference type="InterPro" id="IPR011049">
    <property type="entry name" value="Serralysin-like_metalloprot_C"/>
</dbReference>
<dbReference type="EMBL" id="CP020370">
    <property type="protein sequence ID" value="AUB84775.1"/>
    <property type="molecule type" value="Genomic_DNA"/>
</dbReference>
<keyword evidence="1" id="KW-0732">Signal</keyword>
<proteinExistence type="predicted"/>
<evidence type="ECO:0000256" key="3">
    <source>
        <dbReference type="SAM" id="MobiDB-lite"/>
    </source>
</evidence>
<dbReference type="InterPro" id="IPR011050">
    <property type="entry name" value="Pectin_lyase_fold/virulence"/>
</dbReference>
<dbReference type="InterPro" id="IPR003367">
    <property type="entry name" value="Thrombospondin_3-like_rpt"/>
</dbReference>
<keyword evidence="5" id="KW-1185">Reference proteome</keyword>
<feature type="compositionally biased region" description="Acidic residues" evidence="3">
    <location>
        <begin position="89"/>
        <end position="100"/>
    </location>
</feature>
<keyword evidence="2" id="KW-0106">Calcium</keyword>
<dbReference type="GO" id="GO:0005509">
    <property type="term" value="F:calcium ion binding"/>
    <property type="evidence" value="ECO:0007669"/>
    <property type="project" value="InterPro"/>
</dbReference>
<dbReference type="InterPro" id="IPR028974">
    <property type="entry name" value="TSP_type-3_rpt"/>
</dbReference>
<evidence type="ECO:0000313" key="5">
    <source>
        <dbReference type="Proteomes" id="UP000232638"/>
    </source>
</evidence>
<evidence type="ECO:0000313" key="4">
    <source>
        <dbReference type="EMBL" id="AUB84775.1"/>
    </source>
</evidence>
<dbReference type="GO" id="GO:0007155">
    <property type="term" value="P:cell adhesion"/>
    <property type="evidence" value="ECO:0007669"/>
    <property type="project" value="InterPro"/>
</dbReference>
<dbReference type="SUPFAM" id="SSF51126">
    <property type="entry name" value="Pectin lyase-like"/>
    <property type="match status" value="1"/>
</dbReference>
<name>A0A2K8UGU6_9GAMM</name>
<gene>
    <name evidence="4" type="ORF">THSYN_13895</name>
</gene>
<reference evidence="4 5" key="1">
    <citation type="submission" date="2017-03" db="EMBL/GenBank/DDBJ databases">
        <title>Complete genome sequence of Candidatus 'Thiodictyon syntrophicum' sp. nov. strain Cad16T, a photolithoautotroph purple sulfur bacterium isolated from an alpine meromictic lake.</title>
        <authorList>
            <person name="Luedin S.M."/>
            <person name="Pothier J.F."/>
            <person name="Danza F."/>
            <person name="Storelli N."/>
            <person name="Wittwer M."/>
            <person name="Tonolla M."/>
        </authorList>
    </citation>
    <scope>NUCLEOTIDE SEQUENCE [LARGE SCALE GENOMIC DNA]</scope>
    <source>
        <strain evidence="4 5">Cad16T</strain>
    </source>
</reference>